<dbReference type="Gene3D" id="2.60.40.10">
    <property type="entry name" value="Immunoglobulins"/>
    <property type="match status" value="2"/>
</dbReference>
<dbReference type="Proteomes" id="UP000191025">
    <property type="component" value="Unassembled WGS sequence"/>
</dbReference>
<proteinExistence type="predicted"/>
<feature type="compositionally biased region" description="Pro residues" evidence="1">
    <location>
        <begin position="107"/>
        <end position="119"/>
    </location>
</feature>
<protein>
    <recommendedName>
        <fullName evidence="4">Bacterial Ig-like domain-containing protein</fullName>
    </recommendedName>
</protein>
<dbReference type="RefSeq" id="WP_079363960.1">
    <property type="nucleotide sequence ID" value="NZ_MXAN01000025.1"/>
</dbReference>
<reference evidence="3" key="1">
    <citation type="submission" date="2017-03" db="EMBL/GenBank/DDBJ databases">
        <title>Draft genome sequence of Moraxella equi CCUG 4950T type strain.</title>
        <authorList>
            <person name="Salva-Serra F."/>
            <person name="Engstrom-Jakobsson H."/>
            <person name="Thorell K."/>
            <person name="Jaen-Luchoro D."/>
            <person name="Gonzales-Siles L."/>
            <person name="Karlsson R."/>
            <person name="Yazdan S."/>
            <person name="Boulund F."/>
            <person name="Johnning A."/>
            <person name="Engstrand L."/>
            <person name="Kristiansson E."/>
            <person name="Moore E."/>
        </authorList>
    </citation>
    <scope>NUCLEOTIDE SEQUENCE [LARGE SCALE GENOMIC DNA]</scope>
    <source>
        <strain evidence="3">CCUG 4441</strain>
    </source>
</reference>
<evidence type="ECO:0000313" key="2">
    <source>
        <dbReference type="EMBL" id="OPH38013.1"/>
    </source>
</evidence>
<evidence type="ECO:0000256" key="1">
    <source>
        <dbReference type="SAM" id="MobiDB-lite"/>
    </source>
</evidence>
<dbReference type="AlphaFoldDB" id="A0A1V4GZK1"/>
<dbReference type="InterPro" id="IPR049826">
    <property type="entry name" value="Ig-like_ice"/>
</dbReference>
<name>A0A1V4GZK1_MORLA</name>
<organism evidence="2 3">
    <name type="scientific">Moraxella lacunata</name>
    <dbReference type="NCBI Taxonomy" id="477"/>
    <lineage>
        <taxon>Bacteria</taxon>
        <taxon>Pseudomonadati</taxon>
        <taxon>Pseudomonadota</taxon>
        <taxon>Gammaproteobacteria</taxon>
        <taxon>Moraxellales</taxon>
        <taxon>Moraxellaceae</taxon>
        <taxon>Moraxella</taxon>
    </lineage>
</organism>
<feature type="compositionally biased region" description="Basic and acidic residues" evidence="1">
    <location>
        <begin position="85"/>
        <end position="97"/>
    </location>
</feature>
<sequence length="373" mass="39417">MLDESGETVELVLEGYYNEYPVEDLGYLTDMGNTFATTNAEFGGVPVVGEAVAVASTPWYASVGAKLAMIGGGIFGTVAVAKSNKESDDKSNDDGHQSDTQIDLSPEPTPTPEPTPAPSTTPEILTATVAINDVDTVTQKSLDKDVVLSGTFEVSDPTATAQITLTINGTPHQASIQGTTWTLTLDGQTLAHAQGTQPLVATINAIDTAGQNATNTAQATYLVDTHVDMPVISFDPIAQDDIINLIESQAPTTLITGAVQNVSDGEILTLAIGKSVATAEIIDGKFSVLVDTVALVNHKTIDATITARDEHDNTATATLSKSVSVQTEIATPTITLDDIAGDNRLLSKPRFLWIFKNLNPNTYKGLFLVWKEI</sequence>
<gene>
    <name evidence="2" type="ORF">B5J94_04600</name>
</gene>
<dbReference type="InterPro" id="IPR013783">
    <property type="entry name" value="Ig-like_fold"/>
</dbReference>
<feature type="region of interest" description="Disordered" evidence="1">
    <location>
        <begin position="85"/>
        <end position="121"/>
    </location>
</feature>
<accession>A0A1V4GZK1</accession>
<evidence type="ECO:0000313" key="3">
    <source>
        <dbReference type="Proteomes" id="UP000191025"/>
    </source>
</evidence>
<dbReference type="NCBIfam" id="NF012196">
    <property type="entry name" value="Ig_like_ice"/>
    <property type="match status" value="1"/>
</dbReference>
<dbReference type="EMBL" id="MXAN01000025">
    <property type="protein sequence ID" value="OPH38013.1"/>
    <property type="molecule type" value="Genomic_DNA"/>
</dbReference>
<comment type="caution">
    <text evidence="2">The sequence shown here is derived from an EMBL/GenBank/DDBJ whole genome shotgun (WGS) entry which is preliminary data.</text>
</comment>
<evidence type="ECO:0008006" key="4">
    <source>
        <dbReference type="Google" id="ProtNLM"/>
    </source>
</evidence>